<dbReference type="InterPro" id="IPR006311">
    <property type="entry name" value="TAT_signal"/>
</dbReference>
<keyword evidence="3" id="KW-0378">Hydrolase</keyword>
<dbReference type="InterPro" id="IPR018946">
    <property type="entry name" value="PhoD-like_MPP"/>
</dbReference>
<dbReference type="PROSITE" id="PS51318">
    <property type="entry name" value="TAT"/>
    <property type="match status" value="1"/>
</dbReference>
<dbReference type="AlphaFoldDB" id="A0A7W9EEV6"/>
<evidence type="ECO:0000313" key="4">
    <source>
        <dbReference type="Proteomes" id="UP000549617"/>
    </source>
</evidence>
<evidence type="ECO:0000313" key="3">
    <source>
        <dbReference type="EMBL" id="MBB5686567.1"/>
    </source>
</evidence>
<dbReference type="EMBL" id="JACIJC010000004">
    <property type="protein sequence ID" value="MBB5686567.1"/>
    <property type="molecule type" value="Genomic_DNA"/>
</dbReference>
<dbReference type="InterPro" id="IPR029052">
    <property type="entry name" value="Metallo-depent_PP-like"/>
</dbReference>
<sequence length="544" mass="59159">MTIQIDRRSIVLGGGFGLAALLMPGGGALAAGMFGGSGFTHNVASGEPGADSMLLWTRFVPATGQGVIRLDVEVALDPDFAKVISGGTTRTGAYRDWTAKITVDGLAPGTAYWYRFVGPDGSKSPTGRTKTLPIGNVKRFGLGVFSCSNVPFGYFNAYAHAAAREDMDLWFHVGDYLYEYHRGGYPSEGQSVANRLIEPAREINDLGDYRMRYASYRADPDLQKLHQMKPMVALWDDHESANDSWEGGAENHTPETEGLWNVRRAMAVQAYREWMPVSDEPWKTYDIGTLATLYRTETRLLARTQQPDVAPLFREADPTAALKAFRDGPWMDPSATMMGSTQESWLAHALKANARTSAWQLVGIGTNVGLTSVPANAMDWLTPDADTRAKAFVEAGMAASKLGLPMSFDNWGGYPAARARLLKSAQVADADLVLLTGDSHNAWAFGLMQDGKPAGVEFGGHSVTSAGFEGFTKTDPKVVAKGLVDANAELKWADTSQRGYMMMEVTPQRVSGDWVFLQTIKTQNLALAGTHRMSVDRGRRAFSA</sequence>
<dbReference type="Pfam" id="PF09423">
    <property type="entry name" value="PhoD"/>
    <property type="match status" value="1"/>
</dbReference>
<protein>
    <submittedName>
        <fullName evidence="3">Alkaline phosphatase D</fullName>
        <ecNumber evidence="3">3.1.3.1</ecNumber>
    </submittedName>
</protein>
<dbReference type="Proteomes" id="UP000549617">
    <property type="component" value="Unassembled WGS sequence"/>
</dbReference>
<organism evidence="3 4">
    <name type="scientific">Sphingobium boeckii</name>
    <dbReference type="NCBI Taxonomy" id="1082345"/>
    <lineage>
        <taxon>Bacteria</taxon>
        <taxon>Pseudomonadati</taxon>
        <taxon>Pseudomonadota</taxon>
        <taxon>Alphaproteobacteria</taxon>
        <taxon>Sphingomonadales</taxon>
        <taxon>Sphingomonadaceae</taxon>
        <taxon>Sphingobium</taxon>
    </lineage>
</organism>
<keyword evidence="4" id="KW-1185">Reference proteome</keyword>
<dbReference type="PANTHER" id="PTHR43606:SF2">
    <property type="entry name" value="ALKALINE PHOSPHATASE FAMILY PROTEIN (AFU_ORTHOLOGUE AFUA_5G03860)"/>
    <property type="match status" value="1"/>
</dbReference>
<dbReference type="EC" id="3.1.3.1" evidence="3"/>
<dbReference type="RefSeq" id="WP_184019817.1">
    <property type="nucleotide sequence ID" value="NZ_JACIJC010000004.1"/>
</dbReference>
<dbReference type="InterPro" id="IPR052900">
    <property type="entry name" value="Phospholipid_Metab_Enz"/>
</dbReference>
<evidence type="ECO:0000259" key="1">
    <source>
        <dbReference type="Pfam" id="PF09423"/>
    </source>
</evidence>
<accession>A0A7W9EEV6</accession>
<name>A0A7W9EEV6_9SPHN</name>
<dbReference type="CDD" id="cd07389">
    <property type="entry name" value="MPP_PhoD"/>
    <property type="match status" value="1"/>
</dbReference>
<dbReference type="Gene3D" id="3.60.21.70">
    <property type="entry name" value="PhoD-like phosphatase"/>
    <property type="match status" value="1"/>
</dbReference>
<dbReference type="Pfam" id="PF16655">
    <property type="entry name" value="PhoD_N"/>
    <property type="match status" value="1"/>
</dbReference>
<proteinExistence type="predicted"/>
<feature type="domain" description="Phospholipase D N-terminal" evidence="2">
    <location>
        <begin position="41"/>
        <end position="131"/>
    </location>
</feature>
<dbReference type="GO" id="GO:0004035">
    <property type="term" value="F:alkaline phosphatase activity"/>
    <property type="evidence" value="ECO:0007669"/>
    <property type="project" value="UniProtKB-EC"/>
</dbReference>
<dbReference type="InterPro" id="IPR032093">
    <property type="entry name" value="PhoD_N"/>
</dbReference>
<dbReference type="SUPFAM" id="SSF56300">
    <property type="entry name" value="Metallo-dependent phosphatases"/>
    <property type="match status" value="1"/>
</dbReference>
<dbReference type="Gene3D" id="2.60.40.380">
    <property type="entry name" value="Purple acid phosphatase-like, N-terminal"/>
    <property type="match status" value="1"/>
</dbReference>
<gene>
    <name evidence="3" type="ORF">FHS49_002591</name>
</gene>
<dbReference type="InterPro" id="IPR038607">
    <property type="entry name" value="PhoD-like_sf"/>
</dbReference>
<dbReference type="PANTHER" id="PTHR43606">
    <property type="entry name" value="PHOSPHATASE, PUTATIVE (AFU_ORTHOLOGUE AFUA_6G08710)-RELATED"/>
    <property type="match status" value="1"/>
</dbReference>
<comment type="caution">
    <text evidence="3">The sequence shown here is derived from an EMBL/GenBank/DDBJ whole genome shotgun (WGS) entry which is preliminary data.</text>
</comment>
<feature type="domain" description="PhoD-like phosphatase metallophosphatase" evidence="1">
    <location>
        <begin position="142"/>
        <end position="514"/>
    </location>
</feature>
<evidence type="ECO:0000259" key="2">
    <source>
        <dbReference type="Pfam" id="PF16655"/>
    </source>
</evidence>
<reference evidence="3 4" key="1">
    <citation type="submission" date="2020-08" db="EMBL/GenBank/DDBJ databases">
        <title>Genomic Encyclopedia of Type Strains, Phase IV (KMG-IV): sequencing the most valuable type-strain genomes for metagenomic binning, comparative biology and taxonomic classification.</title>
        <authorList>
            <person name="Goeker M."/>
        </authorList>
    </citation>
    <scope>NUCLEOTIDE SEQUENCE [LARGE SCALE GENOMIC DNA]</scope>
    <source>
        <strain evidence="3 4">DSM 25079</strain>
    </source>
</reference>